<proteinExistence type="predicted"/>
<dbReference type="EMBL" id="KN880761">
    <property type="protein sequence ID" value="KIY62651.1"/>
    <property type="molecule type" value="Genomic_DNA"/>
</dbReference>
<name>A0A0D7AZD3_9AGAR</name>
<feature type="region of interest" description="Disordered" evidence="1">
    <location>
        <begin position="1"/>
        <end position="166"/>
    </location>
</feature>
<evidence type="ECO:0000313" key="3">
    <source>
        <dbReference type="Proteomes" id="UP000054007"/>
    </source>
</evidence>
<evidence type="ECO:0000256" key="1">
    <source>
        <dbReference type="SAM" id="MobiDB-lite"/>
    </source>
</evidence>
<feature type="compositionally biased region" description="Low complexity" evidence="1">
    <location>
        <begin position="26"/>
        <end position="39"/>
    </location>
</feature>
<feature type="compositionally biased region" description="Low complexity" evidence="1">
    <location>
        <begin position="92"/>
        <end position="104"/>
    </location>
</feature>
<feature type="compositionally biased region" description="Low complexity" evidence="1">
    <location>
        <begin position="64"/>
        <end position="78"/>
    </location>
</feature>
<keyword evidence="3" id="KW-1185">Reference proteome</keyword>
<feature type="compositionally biased region" description="Polar residues" evidence="1">
    <location>
        <begin position="279"/>
        <end position="291"/>
    </location>
</feature>
<sequence>MSNKENFTAGVVRRGPPVFGRTRAKTVSTADATPAAANTDKPLPAPPASAEAQRDTFKVPAPPARITASAITRAILRRGPPVAGRSQTTPAVPVRSSGSSSVRRPSPRHSYTEPTSPTRTSLEGPQRRSLDEPAGAPAGHDLLRRSSTESHHTPETMRRLEAAHKKKRASLSLLKFDMFTDKPPADSQIDVPRPHSLPPTRTSSPPPTLFELASSKRNTSLPDVSLPVKEGLRDERADWNVTPEKPKPQPTKIPSYGGLGDATPTPLVRPRGRRRASTVVGTSRNTATSPLRNPVALS</sequence>
<reference evidence="2 3" key="1">
    <citation type="journal article" date="2015" name="Fungal Genet. Biol.">
        <title>Evolution of novel wood decay mechanisms in Agaricales revealed by the genome sequences of Fistulina hepatica and Cylindrobasidium torrendii.</title>
        <authorList>
            <person name="Floudas D."/>
            <person name="Held B.W."/>
            <person name="Riley R."/>
            <person name="Nagy L.G."/>
            <person name="Koehler G."/>
            <person name="Ransdell A.S."/>
            <person name="Younus H."/>
            <person name="Chow J."/>
            <person name="Chiniquy J."/>
            <person name="Lipzen A."/>
            <person name="Tritt A."/>
            <person name="Sun H."/>
            <person name="Haridas S."/>
            <person name="LaButti K."/>
            <person name="Ohm R.A."/>
            <person name="Kues U."/>
            <person name="Blanchette R.A."/>
            <person name="Grigoriev I.V."/>
            <person name="Minto R.E."/>
            <person name="Hibbett D.S."/>
        </authorList>
    </citation>
    <scope>NUCLEOTIDE SEQUENCE [LARGE SCALE GENOMIC DNA]</scope>
    <source>
        <strain evidence="2 3">FP15055 ss-10</strain>
    </source>
</reference>
<gene>
    <name evidence="2" type="ORF">CYLTODRAFT_426756</name>
</gene>
<protein>
    <submittedName>
        <fullName evidence="2">Uncharacterized protein</fullName>
    </submittedName>
</protein>
<organism evidence="2 3">
    <name type="scientific">Cylindrobasidium torrendii FP15055 ss-10</name>
    <dbReference type="NCBI Taxonomy" id="1314674"/>
    <lineage>
        <taxon>Eukaryota</taxon>
        <taxon>Fungi</taxon>
        <taxon>Dikarya</taxon>
        <taxon>Basidiomycota</taxon>
        <taxon>Agaricomycotina</taxon>
        <taxon>Agaricomycetes</taxon>
        <taxon>Agaricomycetidae</taxon>
        <taxon>Agaricales</taxon>
        <taxon>Marasmiineae</taxon>
        <taxon>Physalacriaceae</taxon>
        <taxon>Cylindrobasidium</taxon>
    </lineage>
</organism>
<evidence type="ECO:0000313" key="2">
    <source>
        <dbReference type="EMBL" id="KIY62651.1"/>
    </source>
</evidence>
<feature type="compositionally biased region" description="Polar residues" evidence="1">
    <location>
        <begin position="112"/>
        <end position="123"/>
    </location>
</feature>
<dbReference type="Proteomes" id="UP000054007">
    <property type="component" value="Unassembled WGS sequence"/>
</dbReference>
<accession>A0A0D7AZD3</accession>
<feature type="region of interest" description="Disordered" evidence="1">
    <location>
        <begin position="179"/>
        <end position="298"/>
    </location>
</feature>
<feature type="compositionally biased region" description="Basic and acidic residues" evidence="1">
    <location>
        <begin position="141"/>
        <end position="163"/>
    </location>
</feature>
<dbReference type="AlphaFoldDB" id="A0A0D7AZD3"/>